<comment type="caution">
    <text evidence="2">The sequence shown here is derived from an EMBL/GenBank/DDBJ whole genome shotgun (WGS) entry which is preliminary data.</text>
</comment>
<dbReference type="Proteomes" id="UP001174909">
    <property type="component" value="Unassembled WGS sequence"/>
</dbReference>
<dbReference type="InterPro" id="IPR039120">
    <property type="entry name" value="UBFD1"/>
</dbReference>
<dbReference type="AlphaFoldDB" id="A0AA35SUD1"/>
<dbReference type="InterPro" id="IPR057455">
    <property type="entry name" value="UBFD1_C"/>
</dbReference>
<dbReference type="SUPFAM" id="SSF54236">
    <property type="entry name" value="Ubiquitin-like"/>
    <property type="match status" value="1"/>
</dbReference>
<dbReference type="EMBL" id="CASHTH010002806">
    <property type="protein sequence ID" value="CAI8035482.1"/>
    <property type="molecule type" value="Genomic_DNA"/>
</dbReference>
<dbReference type="GO" id="GO:0003723">
    <property type="term" value="F:RNA binding"/>
    <property type="evidence" value="ECO:0007669"/>
    <property type="project" value="TreeGrafter"/>
</dbReference>
<proteinExistence type="predicted"/>
<evidence type="ECO:0000313" key="3">
    <source>
        <dbReference type="Proteomes" id="UP001174909"/>
    </source>
</evidence>
<evidence type="ECO:0000259" key="1">
    <source>
        <dbReference type="PROSITE" id="PS50053"/>
    </source>
</evidence>
<dbReference type="PANTHER" id="PTHR16470">
    <property type="entry name" value="UBIQUITIN DOMAIN-CONTAINING PROTEIN UBFD1"/>
    <property type="match status" value="1"/>
</dbReference>
<protein>
    <submittedName>
        <fullName evidence="2">Ubiquitin domain-containing protein UBFD1</fullName>
    </submittedName>
</protein>
<dbReference type="Gene3D" id="3.10.20.90">
    <property type="entry name" value="Phosphatidylinositol 3-kinase Catalytic Subunit, Chain A, domain 1"/>
    <property type="match status" value="1"/>
</dbReference>
<reference evidence="2" key="1">
    <citation type="submission" date="2023-03" db="EMBL/GenBank/DDBJ databases">
        <authorList>
            <person name="Steffen K."/>
            <person name="Cardenas P."/>
        </authorList>
    </citation>
    <scope>NUCLEOTIDE SEQUENCE</scope>
</reference>
<accession>A0AA35SUD1</accession>
<dbReference type="GO" id="GO:0045296">
    <property type="term" value="F:cadherin binding"/>
    <property type="evidence" value="ECO:0007669"/>
    <property type="project" value="TreeGrafter"/>
</dbReference>
<sequence>MEQAFFLIRCTDDKPPAEELHFRVVWKKKIFEVSFGAEQKVAKLKEHIQTLTGIPPAMMKLMYKGLLRDEKTLREAKIANGVKMMVVGSTVDDVLTIQPPDPKELKTKKTEHTVKKEALSEMKEHKRLIEKGRPDDVPPGFRFRTEPLPPQPLSGMLNKHGNKVRLHFKTAQEELWIGTKERTEKIPIASIRTVVSEQIKDDPDYHIMGLQLGPTELSRYWIYWVPAQYVEAIKEMILGKWQI</sequence>
<dbReference type="PROSITE" id="PS50053">
    <property type="entry name" value="UBIQUITIN_2"/>
    <property type="match status" value="1"/>
</dbReference>
<gene>
    <name evidence="2" type="ORF">GBAR_LOCUS19910</name>
</gene>
<dbReference type="PANTHER" id="PTHR16470:SF0">
    <property type="entry name" value="UBIQUITIN DOMAIN-CONTAINING PROTEIN UBFD1"/>
    <property type="match status" value="1"/>
</dbReference>
<organism evidence="2 3">
    <name type="scientific">Geodia barretti</name>
    <name type="common">Barrett's horny sponge</name>
    <dbReference type="NCBI Taxonomy" id="519541"/>
    <lineage>
        <taxon>Eukaryota</taxon>
        <taxon>Metazoa</taxon>
        <taxon>Porifera</taxon>
        <taxon>Demospongiae</taxon>
        <taxon>Heteroscleromorpha</taxon>
        <taxon>Tetractinellida</taxon>
        <taxon>Astrophorina</taxon>
        <taxon>Geodiidae</taxon>
        <taxon>Geodia</taxon>
    </lineage>
</organism>
<dbReference type="SMART" id="SM00213">
    <property type="entry name" value="UBQ"/>
    <property type="match status" value="1"/>
</dbReference>
<name>A0AA35SUD1_GEOBA</name>
<dbReference type="CDD" id="cd17047">
    <property type="entry name" value="Ubl_UBFD1"/>
    <property type="match status" value="1"/>
</dbReference>
<evidence type="ECO:0000313" key="2">
    <source>
        <dbReference type="EMBL" id="CAI8035482.1"/>
    </source>
</evidence>
<dbReference type="InterPro" id="IPR000626">
    <property type="entry name" value="Ubiquitin-like_dom"/>
</dbReference>
<feature type="domain" description="Ubiquitin-like" evidence="1">
    <location>
        <begin position="18"/>
        <end position="87"/>
    </location>
</feature>
<dbReference type="InterPro" id="IPR029071">
    <property type="entry name" value="Ubiquitin-like_domsf"/>
</dbReference>
<keyword evidence="3" id="KW-1185">Reference proteome</keyword>
<dbReference type="Pfam" id="PF00240">
    <property type="entry name" value="ubiquitin"/>
    <property type="match status" value="1"/>
</dbReference>
<dbReference type="Pfam" id="PF25343">
    <property type="entry name" value="PH_UBFD1_C"/>
    <property type="match status" value="1"/>
</dbReference>